<accession>A0A9X9QCC4</accession>
<dbReference type="EMBL" id="LR026988">
    <property type="protein sequence ID" value="VDB85858.1"/>
    <property type="molecule type" value="Genomic_DNA"/>
</dbReference>
<proteinExistence type="predicted"/>
<evidence type="ECO:0000313" key="2">
    <source>
        <dbReference type="Proteomes" id="UP000324639"/>
    </source>
</evidence>
<reference evidence="1 2" key="1">
    <citation type="submission" date="2018-08" db="EMBL/GenBank/DDBJ databases">
        <authorList>
            <person name="Muller C M."/>
        </authorList>
    </citation>
    <scope>NUCLEOTIDE SEQUENCE [LARGE SCALE GENOMIC DNA]</scope>
</reference>
<dbReference type="AlphaFoldDB" id="A0A9X9QCC4"/>
<evidence type="ECO:0000313" key="1">
    <source>
        <dbReference type="EMBL" id="VDB85858.1"/>
    </source>
</evidence>
<dbReference type="Proteomes" id="UP000324639">
    <property type="component" value="Chromosome Bgt_-05"/>
</dbReference>
<sequence>MKGINCILAFILDIPGTLVQRRRMVLVGEEPQKNYFTYKVPWPSSFPKPKNNKIFISHYTGSDNNQLLASYCSLYFNMPEIIGQVAYGLSAMDNSSKLRFSKKDEMYYTCKKYITHKWKEFNARGSPKAVNVGIFLVLQKNKCTTSTISRLAFEEEISVIGKHNCFAPPSNTIISGKPIVDASWRLIIEEEIHQSKAMMGKNLKNTYAIAWYQGYLHIFRRVHGNHNSWSLVTSIGKEINNGKLIYDFIVQSFNQIDVNKANLMTKELDWALLKRKTPGKYSEISLRKDYQKKILKTVLDSPGMVKIDGQIVCPKNN</sequence>
<keyword evidence="2" id="KW-1185">Reference proteome</keyword>
<organism evidence="1 2">
    <name type="scientific">Blumeria graminis f. sp. tritici</name>
    <dbReference type="NCBI Taxonomy" id="62690"/>
    <lineage>
        <taxon>Eukaryota</taxon>
        <taxon>Fungi</taxon>
        <taxon>Dikarya</taxon>
        <taxon>Ascomycota</taxon>
        <taxon>Pezizomycotina</taxon>
        <taxon>Leotiomycetes</taxon>
        <taxon>Erysiphales</taxon>
        <taxon>Erysiphaceae</taxon>
        <taxon>Blumeria</taxon>
    </lineage>
</organism>
<name>A0A9X9QCC4_BLUGR</name>
<gene>
    <name evidence="1" type="ORF">BGT96224V316_LOCUS3555</name>
</gene>
<protein>
    <submittedName>
        <fullName evidence="1">BgtE-5708</fullName>
    </submittedName>
</protein>